<protein>
    <recommendedName>
        <fullName evidence="1">Proteasome alpha-type subunits domain-containing protein</fullName>
    </recommendedName>
</protein>
<dbReference type="STRING" id="9643.ENSUAMP00000005735"/>
<keyword evidence="3" id="KW-1185">Reference proteome</keyword>
<dbReference type="AlphaFoldDB" id="A0A452QKI2"/>
<dbReference type="GeneTree" id="ENSGT00960000186989"/>
<organism evidence="2 3">
    <name type="scientific">Ursus americanus</name>
    <name type="common">American black bear</name>
    <name type="synonym">Euarctos americanus</name>
    <dbReference type="NCBI Taxonomy" id="9643"/>
    <lineage>
        <taxon>Eukaryota</taxon>
        <taxon>Metazoa</taxon>
        <taxon>Chordata</taxon>
        <taxon>Craniata</taxon>
        <taxon>Vertebrata</taxon>
        <taxon>Euteleostomi</taxon>
        <taxon>Mammalia</taxon>
        <taxon>Eutheria</taxon>
        <taxon>Laurasiatheria</taxon>
        <taxon>Carnivora</taxon>
        <taxon>Caniformia</taxon>
        <taxon>Ursidae</taxon>
        <taxon>Ursus</taxon>
    </lineage>
</organism>
<dbReference type="OMA" id="LLARCNY"/>
<reference evidence="2" key="3">
    <citation type="submission" date="2025-09" db="UniProtKB">
        <authorList>
            <consortium name="Ensembl"/>
        </authorList>
    </citation>
    <scope>IDENTIFICATION</scope>
</reference>
<sequence length="80" mass="8770">VSSVRAGYDLSASSFCPDGRVFQVVYAMQAVENSSTFHMAIGAMSLAKPGKLQKTETKGKRKLINFQGLCQLHLLARCNY</sequence>
<reference evidence="2" key="2">
    <citation type="submission" date="2025-08" db="UniProtKB">
        <authorList>
            <consortium name="Ensembl"/>
        </authorList>
    </citation>
    <scope>IDENTIFICATION</scope>
</reference>
<reference evidence="3" key="1">
    <citation type="submission" date="2016-06" db="EMBL/GenBank/DDBJ databases">
        <title>De novo assembly and RNA-Seq shows season-dependent expression and editing in black bear kidneys.</title>
        <authorList>
            <person name="Korstanje R."/>
            <person name="Srivastava A."/>
            <person name="Sarsani V.K."/>
            <person name="Sheehan S.M."/>
            <person name="Seger R.L."/>
            <person name="Barter M.E."/>
            <person name="Lindqvist C."/>
            <person name="Brody L.C."/>
            <person name="Mullikin J.C."/>
        </authorList>
    </citation>
    <scope>NUCLEOTIDE SEQUENCE [LARGE SCALE GENOMIC DNA]</scope>
</reference>
<evidence type="ECO:0000313" key="3">
    <source>
        <dbReference type="Proteomes" id="UP000291022"/>
    </source>
</evidence>
<dbReference type="GO" id="GO:0006511">
    <property type="term" value="P:ubiquitin-dependent protein catabolic process"/>
    <property type="evidence" value="ECO:0007669"/>
    <property type="project" value="InterPro"/>
</dbReference>
<evidence type="ECO:0000259" key="1">
    <source>
        <dbReference type="SMART" id="SM00948"/>
    </source>
</evidence>
<dbReference type="GO" id="GO:0019773">
    <property type="term" value="C:proteasome core complex, alpha-subunit complex"/>
    <property type="evidence" value="ECO:0007669"/>
    <property type="project" value="InterPro"/>
</dbReference>
<dbReference type="Ensembl" id="ENSUAMT00000006502.1">
    <property type="protein sequence ID" value="ENSUAMP00000005735.1"/>
    <property type="gene ID" value="ENSUAMG00000005081.1"/>
</dbReference>
<dbReference type="SMART" id="SM00948">
    <property type="entry name" value="Proteasome_A_N"/>
    <property type="match status" value="1"/>
</dbReference>
<name>A0A452QKI2_URSAM</name>
<dbReference type="SUPFAM" id="SSF56235">
    <property type="entry name" value="N-terminal nucleophile aminohydrolases (Ntn hydrolases)"/>
    <property type="match status" value="1"/>
</dbReference>
<dbReference type="Proteomes" id="UP000291022">
    <property type="component" value="Unassembled WGS sequence"/>
</dbReference>
<dbReference type="InterPro" id="IPR029055">
    <property type="entry name" value="Ntn_hydrolases_N"/>
</dbReference>
<dbReference type="Gene3D" id="3.60.20.10">
    <property type="entry name" value="Glutamine Phosphoribosylpyrophosphate, subunit 1, domain 1"/>
    <property type="match status" value="1"/>
</dbReference>
<dbReference type="Pfam" id="PF10584">
    <property type="entry name" value="Proteasome_A_N"/>
    <property type="match status" value="1"/>
</dbReference>
<dbReference type="InterPro" id="IPR000426">
    <property type="entry name" value="Proteasome_asu_N"/>
</dbReference>
<feature type="domain" description="Proteasome alpha-type subunits" evidence="1">
    <location>
        <begin position="8"/>
        <end position="30"/>
    </location>
</feature>
<accession>A0A452QKI2</accession>
<evidence type="ECO:0000313" key="2">
    <source>
        <dbReference type="Ensembl" id="ENSUAMP00000005735.1"/>
    </source>
</evidence>
<proteinExistence type="predicted"/>